<name>A0A060CGI2_9BACT</name>
<dbReference type="Gene3D" id="3.20.20.80">
    <property type="entry name" value="Glycosidases"/>
    <property type="match status" value="1"/>
</dbReference>
<dbReference type="SUPFAM" id="SSF51445">
    <property type="entry name" value="(Trans)glycosidases"/>
    <property type="match status" value="1"/>
</dbReference>
<sequence length="82" mass="9884">FGQTTEWRYDHSLDWHLLKYEAHRKLMDFVTALNNLYKTEKALYKNSSAMRVLNGLKFRIPKIVSMPTDENRVIKRRFDCHP</sequence>
<accession>A0A060CGI2</accession>
<evidence type="ECO:0000313" key="1">
    <source>
        <dbReference type="EMBL" id="AIA94007.1"/>
    </source>
</evidence>
<organism evidence="1">
    <name type="scientific">uncultured Spirosoma sp</name>
    <dbReference type="NCBI Taxonomy" id="278208"/>
    <lineage>
        <taxon>Bacteria</taxon>
        <taxon>Pseudomonadati</taxon>
        <taxon>Bacteroidota</taxon>
        <taxon>Cytophagia</taxon>
        <taxon>Cytophagales</taxon>
        <taxon>Cytophagaceae</taxon>
        <taxon>Spirosoma</taxon>
        <taxon>environmental samples</taxon>
    </lineage>
</organism>
<proteinExistence type="predicted"/>
<reference evidence="1" key="1">
    <citation type="journal article" date="2013" name="Environ. Microbiol.">
        <title>Seasonally variable intestinal metagenomes of the red palm weevil (Rhynchophorus ferrugineus).</title>
        <authorList>
            <person name="Jia S."/>
            <person name="Zhang X."/>
            <person name="Zhang G."/>
            <person name="Yin A."/>
            <person name="Zhang S."/>
            <person name="Li F."/>
            <person name="Wang L."/>
            <person name="Zhao D."/>
            <person name="Yun Q."/>
            <person name="Tala"/>
            <person name="Wang J."/>
            <person name="Sun G."/>
            <person name="Baabdullah M."/>
            <person name="Yu X."/>
            <person name="Hu S."/>
            <person name="Al-Mssallem I.S."/>
            <person name="Yu J."/>
        </authorList>
    </citation>
    <scope>NUCLEOTIDE SEQUENCE</scope>
</reference>
<feature type="non-terminal residue" evidence="1">
    <location>
        <position position="1"/>
    </location>
</feature>
<dbReference type="InterPro" id="IPR017853">
    <property type="entry name" value="GH"/>
</dbReference>
<dbReference type="EMBL" id="KF126659">
    <property type="protein sequence ID" value="AIA94007.1"/>
    <property type="molecule type" value="Genomic_DNA"/>
</dbReference>
<dbReference type="AlphaFoldDB" id="A0A060CGI2"/>
<protein>
    <submittedName>
        <fullName evidence="1">CAZy families CBM48|GH13 protein</fullName>
    </submittedName>
</protein>